<evidence type="ECO:0000313" key="4">
    <source>
        <dbReference type="EMBL" id="MDY8110161.1"/>
    </source>
</evidence>
<keyword evidence="5" id="KW-1185">Reference proteome</keyword>
<dbReference type="InterPro" id="IPR032466">
    <property type="entry name" value="Metal_Hydrolase"/>
</dbReference>
<proteinExistence type="inferred from homology"/>
<organism evidence="4 5">
    <name type="scientific">Fulvimarina uroteuthidis</name>
    <dbReference type="NCBI Taxonomy" id="3098149"/>
    <lineage>
        <taxon>Bacteria</taxon>
        <taxon>Pseudomonadati</taxon>
        <taxon>Pseudomonadota</taxon>
        <taxon>Alphaproteobacteria</taxon>
        <taxon>Hyphomicrobiales</taxon>
        <taxon>Aurantimonadaceae</taxon>
        <taxon>Fulvimarina</taxon>
    </lineage>
</organism>
<sequence length="195" mass="21062">MLFQTIHRPPLSSILAAGCTLAVGTDNTALSDDEDYLRELRLAAVATRRPEVDAEGASARQMLAAATRNGARAAFLPLNCGVLERGAPADLLAIRLDRIAGEGSAPPGELLDLVMGRGRGCDVILTMTDGTIRYRAQDADRARLDHWRSVALALAHRRSEAETAETVARMRTEVRDHYRHVTGLRQAGAEDAPPD</sequence>
<comment type="similarity">
    <text evidence="1">Belongs to the metallo-dependent hydrolases superfamily. ATZ/TRZ family.</text>
</comment>
<dbReference type="InterPro" id="IPR050287">
    <property type="entry name" value="MTA/SAH_deaminase"/>
</dbReference>
<dbReference type="RefSeq" id="WP_322187835.1">
    <property type="nucleotide sequence ID" value="NZ_JAXLPB010000004.1"/>
</dbReference>
<keyword evidence="2" id="KW-0378">Hydrolase</keyword>
<evidence type="ECO:0000259" key="3">
    <source>
        <dbReference type="Pfam" id="PF01979"/>
    </source>
</evidence>
<dbReference type="EMBL" id="JAXLPB010000004">
    <property type="protein sequence ID" value="MDY8110161.1"/>
    <property type="molecule type" value="Genomic_DNA"/>
</dbReference>
<dbReference type="Gene3D" id="3.20.20.140">
    <property type="entry name" value="Metal-dependent hydrolases"/>
    <property type="match status" value="1"/>
</dbReference>
<dbReference type="Pfam" id="PF01979">
    <property type="entry name" value="Amidohydro_1"/>
    <property type="match status" value="1"/>
</dbReference>
<dbReference type="PANTHER" id="PTHR43794">
    <property type="entry name" value="AMINOHYDROLASE SSNA-RELATED"/>
    <property type="match status" value="1"/>
</dbReference>
<protein>
    <submittedName>
        <fullName evidence="4">Amidohydrolase family protein</fullName>
    </submittedName>
</protein>
<gene>
    <name evidence="4" type="ORF">U0C82_13525</name>
</gene>
<dbReference type="InterPro" id="IPR006680">
    <property type="entry name" value="Amidohydro-rel"/>
</dbReference>
<name>A0ABU5I444_9HYPH</name>
<feature type="domain" description="Amidohydrolase-related" evidence="3">
    <location>
        <begin position="7"/>
        <end position="132"/>
    </location>
</feature>
<evidence type="ECO:0000313" key="5">
    <source>
        <dbReference type="Proteomes" id="UP001294412"/>
    </source>
</evidence>
<dbReference type="Proteomes" id="UP001294412">
    <property type="component" value="Unassembled WGS sequence"/>
</dbReference>
<accession>A0ABU5I444</accession>
<evidence type="ECO:0000256" key="2">
    <source>
        <dbReference type="ARBA" id="ARBA00022801"/>
    </source>
</evidence>
<dbReference type="PANTHER" id="PTHR43794:SF11">
    <property type="entry name" value="AMIDOHYDROLASE-RELATED DOMAIN-CONTAINING PROTEIN"/>
    <property type="match status" value="1"/>
</dbReference>
<reference evidence="4 5" key="1">
    <citation type="submission" date="2023-12" db="EMBL/GenBank/DDBJ databases">
        <title>Description of Novel Strain Fulvimarina sp. 2208YS6-2-32 isolated from Uroteuthis (Photololigo) edulis.</title>
        <authorList>
            <person name="Park J.-S."/>
        </authorList>
    </citation>
    <scope>NUCLEOTIDE SEQUENCE [LARGE SCALE GENOMIC DNA]</scope>
    <source>
        <strain evidence="4 5">2208YS6-2-32</strain>
    </source>
</reference>
<dbReference type="SUPFAM" id="SSF51556">
    <property type="entry name" value="Metallo-dependent hydrolases"/>
    <property type="match status" value="1"/>
</dbReference>
<comment type="caution">
    <text evidence="4">The sequence shown here is derived from an EMBL/GenBank/DDBJ whole genome shotgun (WGS) entry which is preliminary data.</text>
</comment>
<evidence type="ECO:0000256" key="1">
    <source>
        <dbReference type="ARBA" id="ARBA00006745"/>
    </source>
</evidence>